<keyword evidence="8" id="KW-1185">Reference proteome</keyword>
<feature type="domain" description="THAP-type" evidence="6">
    <location>
        <begin position="1"/>
        <end position="64"/>
    </location>
</feature>
<dbReference type="EMBL" id="JAODUP010000497">
    <property type="protein sequence ID" value="KAK2148450.1"/>
    <property type="molecule type" value="Genomic_DNA"/>
</dbReference>
<dbReference type="PROSITE" id="PS50950">
    <property type="entry name" value="ZF_THAP"/>
    <property type="match status" value="1"/>
</dbReference>
<keyword evidence="1" id="KW-0479">Metal-binding</keyword>
<accession>A0AAD9MWX1</accession>
<organism evidence="7 8">
    <name type="scientific">Paralvinella palmiformis</name>
    <dbReference type="NCBI Taxonomy" id="53620"/>
    <lineage>
        <taxon>Eukaryota</taxon>
        <taxon>Metazoa</taxon>
        <taxon>Spiralia</taxon>
        <taxon>Lophotrochozoa</taxon>
        <taxon>Annelida</taxon>
        <taxon>Polychaeta</taxon>
        <taxon>Sedentaria</taxon>
        <taxon>Canalipalpata</taxon>
        <taxon>Terebellida</taxon>
        <taxon>Terebelliformia</taxon>
        <taxon>Alvinellidae</taxon>
        <taxon>Paralvinella</taxon>
    </lineage>
</organism>
<dbReference type="AlphaFoldDB" id="A0AAD9MWX1"/>
<reference evidence="7" key="1">
    <citation type="journal article" date="2023" name="Mol. Biol. Evol.">
        <title>Third-Generation Sequencing Reveals the Adaptive Role of the Epigenome in Three Deep-Sea Polychaetes.</title>
        <authorList>
            <person name="Perez M."/>
            <person name="Aroh O."/>
            <person name="Sun Y."/>
            <person name="Lan Y."/>
            <person name="Juniper S.K."/>
            <person name="Young C.R."/>
            <person name="Angers B."/>
            <person name="Qian P.Y."/>
        </authorList>
    </citation>
    <scope>NUCLEOTIDE SEQUENCE</scope>
    <source>
        <strain evidence="7">P08H-3</strain>
    </source>
</reference>
<proteinExistence type="predicted"/>
<dbReference type="Pfam" id="PF05485">
    <property type="entry name" value="THAP"/>
    <property type="match status" value="1"/>
</dbReference>
<evidence type="ECO:0000313" key="8">
    <source>
        <dbReference type="Proteomes" id="UP001208570"/>
    </source>
</evidence>
<dbReference type="GO" id="GO:0008270">
    <property type="term" value="F:zinc ion binding"/>
    <property type="evidence" value="ECO:0007669"/>
    <property type="project" value="UniProtKB-KW"/>
</dbReference>
<protein>
    <recommendedName>
        <fullName evidence="6">THAP-type domain-containing protein</fullName>
    </recommendedName>
</protein>
<comment type="caution">
    <text evidence="7">The sequence shown here is derived from an EMBL/GenBank/DDBJ whole genome shotgun (WGS) entry which is preliminary data.</text>
</comment>
<dbReference type="InterPro" id="IPR006612">
    <property type="entry name" value="THAP_Znf"/>
</dbReference>
<dbReference type="InterPro" id="IPR052224">
    <property type="entry name" value="THAP_domain_protein"/>
</dbReference>
<evidence type="ECO:0000313" key="7">
    <source>
        <dbReference type="EMBL" id="KAK2148450.1"/>
    </source>
</evidence>
<dbReference type="GO" id="GO:0003677">
    <property type="term" value="F:DNA binding"/>
    <property type="evidence" value="ECO:0007669"/>
    <property type="project" value="UniProtKB-UniRule"/>
</dbReference>
<evidence type="ECO:0000256" key="5">
    <source>
        <dbReference type="PROSITE-ProRule" id="PRU00309"/>
    </source>
</evidence>
<dbReference type="Proteomes" id="UP001208570">
    <property type="component" value="Unassembled WGS sequence"/>
</dbReference>
<name>A0AAD9MWX1_9ANNE</name>
<evidence type="ECO:0000256" key="1">
    <source>
        <dbReference type="ARBA" id="ARBA00022723"/>
    </source>
</evidence>
<dbReference type="SMART" id="SM00980">
    <property type="entry name" value="THAP"/>
    <property type="match status" value="1"/>
</dbReference>
<dbReference type="PANTHER" id="PTHR46927:SF3">
    <property type="entry name" value="THAP-TYPE DOMAIN-CONTAINING PROTEIN"/>
    <property type="match status" value="1"/>
</dbReference>
<evidence type="ECO:0000259" key="6">
    <source>
        <dbReference type="PROSITE" id="PS50950"/>
    </source>
</evidence>
<evidence type="ECO:0000256" key="4">
    <source>
        <dbReference type="ARBA" id="ARBA00023125"/>
    </source>
</evidence>
<evidence type="ECO:0000256" key="3">
    <source>
        <dbReference type="ARBA" id="ARBA00022833"/>
    </source>
</evidence>
<keyword evidence="4 5" id="KW-0238">DNA-binding</keyword>
<feature type="non-terminal residue" evidence="7">
    <location>
        <position position="1"/>
    </location>
</feature>
<dbReference type="SUPFAM" id="SSF57716">
    <property type="entry name" value="Glucocorticoid receptor-like (DNA-binding domain)"/>
    <property type="match status" value="1"/>
</dbReference>
<evidence type="ECO:0000256" key="2">
    <source>
        <dbReference type="ARBA" id="ARBA00022771"/>
    </source>
</evidence>
<dbReference type="PANTHER" id="PTHR46927">
    <property type="entry name" value="AGAP005574-PA"/>
    <property type="match status" value="1"/>
</dbReference>
<keyword evidence="3" id="KW-0862">Zinc</keyword>
<sequence>ISSNEERRKLWLKAINRFDVITRKPWTPSKFGVICSDHFSVDDFILSKHKKLKTLKDTVVPSIFSWTIQHQVAVLLILCCKSCNRMTFRKVLKGSVSADTEKYCIKCDMHRGRDASP</sequence>
<gene>
    <name evidence="7" type="ORF">LSH36_497g02073</name>
</gene>
<keyword evidence="2 5" id="KW-0863">Zinc-finger</keyword>